<evidence type="ECO:0000313" key="1">
    <source>
        <dbReference type="EMBL" id="KZS96761.1"/>
    </source>
</evidence>
<name>A0A164YBK4_9AGAM</name>
<sequence length="545" mass="60591">MFCDSPYEIRSRCLWTLINRSSLETNDESDKDSKPKHQTTNFHVARLVCRDWNTILVSDSRYWSKISISGHVNWEWLDTMAKRAGDHPLTISVGSLDTDAAVGQNWLKKALSFLESHLRSAEDVRLLLSHENVAFILNCLKSTPAPILRKIRLGVTREAKSTVTPLDLSSIFAFSSPVSKLTSIAIYHETTPWLLAAPSMAQVTDLTVRIRTTDDSSGELDARLPTLQNLNHLHLISCSQPVHLATCLALPNISSMESTNTINVLTSPTHNFESKITSLKLTCALDLRGDLGVLLDCLDELTLLEELVIAPRMWFLQSETNLIPSPNPPRSGLQRLHTMDLEADLQCPALAFLIVTSFRFPQLVNLAIRKGMIAAGDCNIRDIPGARQLLQKLQTITFPMLRHLRLDFLEALPLAHFFVSSPSLETLAGTDCVLPPTKFLPLLAPRRPTPDAWEISCPRLRGFDLRFDDPADLDLLDLDEDDEADGDDSKFDEACLEYYAALDQIVRTRSRFAGGGLCAELALEVDGPWRAGDDLFGDGGWLGGL</sequence>
<evidence type="ECO:0008006" key="3">
    <source>
        <dbReference type="Google" id="ProtNLM"/>
    </source>
</evidence>
<gene>
    <name evidence="1" type="ORF">SISNIDRAFT_482557</name>
</gene>
<organism evidence="1 2">
    <name type="scientific">Sistotremastrum niveocremeum HHB9708</name>
    <dbReference type="NCBI Taxonomy" id="1314777"/>
    <lineage>
        <taxon>Eukaryota</taxon>
        <taxon>Fungi</taxon>
        <taxon>Dikarya</taxon>
        <taxon>Basidiomycota</taxon>
        <taxon>Agaricomycotina</taxon>
        <taxon>Agaricomycetes</taxon>
        <taxon>Sistotremastrales</taxon>
        <taxon>Sistotremastraceae</taxon>
        <taxon>Sertulicium</taxon>
        <taxon>Sertulicium niveocremeum</taxon>
    </lineage>
</organism>
<proteinExistence type="predicted"/>
<protein>
    <recommendedName>
        <fullName evidence="3">F-box domain-containing protein</fullName>
    </recommendedName>
</protein>
<dbReference type="AlphaFoldDB" id="A0A164YBK4"/>
<keyword evidence="2" id="KW-1185">Reference proteome</keyword>
<accession>A0A164YBK4</accession>
<evidence type="ECO:0000313" key="2">
    <source>
        <dbReference type="Proteomes" id="UP000076722"/>
    </source>
</evidence>
<reference evidence="1 2" key="1">
    <citation type="journal article" date="2016" name="Mol. Biol. Evol.">
        <title>Comparative Genomics of Early-Diverging Mushroom-Forming Fungi Provides Insights into the Origins of Lignocellulose Decay Capabilities.</title>
        <authorList>
            <person name="Nagy L.G."/>
            <person name="Riley R."/>
            <person name="Tritt A."/>
            <person name="Adam C."/>
            <person name="Daum C."/>
            <person name="Floudas D."/>
            <person name="Sun H."/>
            <person name="Yadav J.S."/>
            <person name="Pangilinan J."/>
            <person name="Larsson K.H."/>
            <person name="Matsuura K."/>
            <person name="Barry K."/>
            <person name="Labutti K."/>
            <person name="Kuo R."/>
            <person name="Ohm R.A."/>
            <person name="Bhattacharya S.S."/>
            <person name="Shirouzu T."/>
            <person name="Yoshinaga Y."/>
            <person name="Martin F.M."/>
            <person name="Grigoriev I.V."/>
            <person name="Hibbett D.S."/>
        </authorList>
    </citation>
    <scope>NUCLEOTIDE SEQUENCE [LARGE SCALE GENOMIC DNA]</scope>
    <source>
        <strain evidence="1 2">HHB9708</strain>
    </source>
</reference>
<dbReference type="SUPFAM" id="SSF52047">
    <property type="entry name" value="RNI-like"/>
    <property type="match status" value="1"/>
</dbReference>
<dbReference type="EMBL" id="KV419398">
    <property type="protein sequence ID" value="KZS96761.1"/>
    <property type="molecule type" value="Genomic_DNA"/>
</dbReference>
<dbReference type="Proteomes" id="UP000076722">
    <property type="component" value="Unassembled WGS sequence"/>
</dbReference>